<dbReference type="InterPro" id="IPR000101">
    <property type="entry name" value="GGT_peptidase"/>
</dbReference>
<evidence type="ECO:0000256" key="6">
    <source>
        <dbReference type="ARBA" id="ARBA00022684"/>
    </source>
</evidence>
<feature type="transmembrane region" description="Helical" evidence="25">
    <location>
        <begin position="124"/>
        <end position="145"/>
    </location>
</feature>
<evidence type="ECO:0000256" key="22">
    <source>
        <dbReference type="ARBA" id="ARBA00060714"/>
    </source>
</evidence>
<dbReference type="GeneTree" id="ENSGT00940000155794"/>
<feature type="binding site" evidence="24">
    <location>
        <position position="543"/>
    </location>
    <ligand>
        <name>L-glutamate</name>
        <dbReference type="ChEBI" id="CHEBI:29985"/>
    </ligand>
</feature>
<dbReference type="Gene3D" id="3.60.20.40">
    <property type="match status" value="1"/>
</dbReference>
<evidence type="ECO:0000256" key="18">
    <source>
        <dbReference type="ARBA" id="ARBA00047169"/>
    </source>
</evidence>
<evidence type="ECO:0000256" key="12">
    <source>
        <dbReference type="ARBA" id="ARBA00023136"/>
    </source>
</evidence>
<comment type="subunit">
    <text evidence="18">Heterodimer composed of the light and heavy chains. The active site is located in the light chain.</text>
</comment>
<evidence type="ECO:0000256" key="17">
    <source>
        <dbReference type="ARBA" id="ARBA00033701"/>
    </source>
</evidence>
<comment type="similarity">
    <text evidence="3">Belongs to the gamma-glutamyltransferase family.</text>
</comment>
<dbReference type="GO" id="GO:0103068">
    <property type="term" value="F:leukotriene C4 gamma-glutamyl transferase activity"/>
    <property type="evidence" value="ECO:0007669"/>
    <property type="project" value="UniProtKB-EC"/>
</dbReference>
<feature type="binding site" evidence="24">
    <location>
        <position position="581"/>
    </location>
    <ligand>
        <name>L-glutamate</name>
        <dbReference type="ChEBI" id="CHEBI:29985"/>
    </ligand>
</feature>
<reference evidence="26" key="3">
    <citation type="submission" date="2025-09" db="UniProtKB">
        <authorList>
            <consortium name="Ensembl"/>
        </authorList>
    </citation>
    <scope>IDENTIFICATION</scope>
    <source>
        <strain evidence="26">broiler</strain>
    </source>
</reference>
<keyword evidence="14" id="KW-0325">Glycoprotein</keyword>
<dbReference type="PRINTS" id="PR01210">
    <property type="entry name" value="GGTRANSPTASE"/>
</dbReference>
<evidence type="ECO:0000256" key="2">
    <source>
        <dbReference type="ARBA" id="ARBA00005115"/>
    </source>
</evidence>
<comment type="function">
    <text evidence="25">Cleaves the gamma-glutamyl peptide bond of glutathione and glutathione conjugates.</text>
</comment>
<dbReference type="SUPFAM" id="SSF56235">
    <property type="entry name" value="N-terminal nucleophile aminohydrolases (Ntn hydrolases)"/>
    <property type="match status" value="1"/>
</dbReference>
<comment type="pathway">
    <text evidence="22">Lipid metabolism; leukotriene D4 biosynthesis.</text>
</comment>
<comment type="catalytic activity">
    <reaction evidence="19">
        <text>S-[(2E,6E,10E)-geranylgeranyl]-L-glutathione + H2O = S-[(2E,6E,10E)-geranylgeranyl]-L-cysteinylglycine + L-glutamate</text>
        <dbReference type="Rhea" id="RHEA:65120"/>
        <dbReference type="ChEBI" id="CHEBI:15377"/>
        <dbReference type="ChEBI" id="CHEBI:29985"/>
        <dbReference type="ChEBI" id="CHEBI:156326"/>
        <dbReference type="ChEBI" id="CHEBI:156330"/>
    </reaction>
    <physiologicalReaction direction="left-to-right" evidence="19">
        <dbReference type="Rhea" id="RHEA:65121"/>
    </physiologicalReaction>
</comment>
<dbReference type="PANTHER" id="PTHR11686">
    <property type="entry name" value="GAMMA GLUTAMYL TRANSPEPTIDASE"/>
    <property type="match status" value="1"/>
</dbReference>
<dbReference type="PANTHER" id="PTHR11686:SF19">
    <property type="entry name" value="GLUTATHIONE HYDROLASE 5 PROENZYME"/>
    <property type="match status" value="1"/>
</dbReference>
<keyword evidence="15 25" id="KW-0012">Acyltransferase</keyword>
<dbReference type="AlphaFoldDB" id="A0A8V1AD56"/>
<evidence type="ECO:0000256" key="21">
    <source>
        <dbReference type="ARBA" id="ARBA00052640"/>
    </source>
</evidence>
<evidence type="ECO:0000256" key="16">
    <source>
        <dbReference type="ARBA" id="ARBA00033643"/>
    </source>
</evidence>
<dbReference type="Gene3D" id="1.10.246.130">
    <property type="match status" value="1"/>
</dbReference>
<keyword evidence="5 25" id="KW-0808">Transferase</keyword>
<dbReference type="GeneID" id="416943"/>
<dbReference type="SMR" id="A0A8V1AD56"/>
<evidence type="ECO:0000256" key="7">
    <source>
        <dbReference type="ARBA" id="ARBA00022692"/>
    </source>
</evidence>
<dbReference type="CTD" id="2687"/>
<evidence type="ECO:0000256" key="5">
    <source>
        <dbReference type="ARBA" id="ARBA00022679"/>
    </source>
</evidence>
<keyword evidence="13" id="KW-0865">Zymogen</keyword>
<comment type="catalytic activity">
    <reaction evidence="21">
        <text>leukotriene C4 + H2O = leukotriene D4 + L-glutamate</text>
        <dbReference type="Rhea" id="RHEA:31563"/>
        <dbReference type="ChEBI" id="CHEBI:15377"/>
        <dbReference type="ChEBI" id="CHEBI:29985"/>
        <dbReference type="ChEBI" id="CHEBI:57973"/>
        <dbReference type="ChEBI" id="CHEBI:63166"/>
        <dbReference type="EC" id="3.4.19.14"/>
    </reaction>
    <physiologicalReaction direction="left-to-right" evidence="21">
        <dbReference type="Rhea" id="RHEA:31564"/>
    </physiologicalReaction>
</comment>
<reference evidence="26" key="1">
    <citation type="submission" date="2020-11" db="EMBL/GenBank/DDBJ databases">
        <title>Gallus gallus (Chicken) genome, bGalGal1, GRCg7b, maternal haplotype autosomes + Z &amp; W.</title>
        <authorList>
            <person name="Warren W."/>
            <person name="Formenti G."/>
            <person name="Fedrigo O."/>
            <person name="Haase B."/>
            <person name="Mountcastle J."/>
            <person name="Balacco J."/>
            <person name="Tracey A."/>
            <person name="Schneider V."/>
            <person name="Okimoto R."/>
            <person name="Cheng H."/>
            <person name="Hawken R."/>
            <person name="Howe K."/>
            <person name="Jarvis E.D."/>
        </authorList>
    </citation>
    <scope>NUCLEOTIDE SEQUENCE [LARGE SCALE GENOMIC DNA]</scope>
    <source>
        <strain evidence="26">Broiler</strain>
    </source>
</reference>
<keyword evidence="28" id="KW-1267">Proteomics identification</keyword>
<dbReference type="RefSeq" id="XP_415237.5">
    <property type="nucleotide sequence ID" value="XM_415237.7"/>
</dbReference>
<evidence type="ECO:0000256" key="4">
    <source>
        <dbReference type="ARBA" id="ARBA00022670"/>
    </source>
</evidence>
<dbReference type="FunCoup" id="A0A8V1AD56">
    <property type="interactions" value="111"/>
</dbReference>
<comment type="pathway">
    <text evidence="2 25">Sulfur metabolism; glutathione metabolism.</text>
</comment>
<dbReference type="EC" id="2.3.2.2" evidence="25"/>
<dbReference type="GO" id="GO:0006750">
    <property type="term" value="P:glutathione biosynthetic process"/>
    <property type="evidence" value="ECO:0007669"/>
    <property type="project" value="UniProtKB-KW"/>
</dbReference>
<dbReference type="FunFam" id="1.10.246.130:FF:000001">
    <property type="entry name" value="Gamma-glutamyltransferase 5 isoform 1"/>
    <property type="match status" value="1"/>
</dbReference>
<evidence type="ECO:0000256" key="20">
    <source>
        <dbReference type="ARBA" id="ARBA00051446"/>
    </source>
</evidence>
<evidence type="ECO:0000256" key="10">
    <source>
        <dbReference type="ARBA" id="ARBA00022968"/>
    </source>
</evidence>
<evidence type="ECO:0000313" key="26">
    <source>
        <dbReference type="Ensembl" id="ENSGALP00010039427.1"/>
    </source>
</evidence>
<evidence type="ECO:0000313" key="27">
    <source>
        <dbReference type="Proteomes" id="UP000000539"/>
    </source>
</evidence>
<evidence type="ECO:0000256" key="19">
    <source>
        <dbReference type="ARBA" id="ARBA00050507"/>
    </source>
</evidence>
<evidence type="ECO:0000256" key="3">
    <source>
        <dbReference type="ARBA" id="ARBA00009381"/>
    </source>
</evidence>
<dbReference type="GO" id="GO:1901750">
    <property type="term" value="P:leukotriene D4 biosynthetic process"/>
    <property type="evidence" value="ECO:0000318"/>
    <property type="project" value="GO_Central"/>
</dbReference>
<evidence type="ECO:0007829" key="28">
    <source>
        <dbReference type="PeptideAtlas" id="A0A8V1AD56"/>
    </source>
</evidence>
<name>A0A8V1AD56_CHICK</name>
<accession>A0A8V1AD56</accession>
<keyword evidence="4" id="KW-0645">Protease</keyword>
<evidence type="ECO:0000256" key="25">
    <source>
        <dbReference type="RuleBase" id="RU368068"/>
    </source>
</evidence>
<dbReference type="Proteomes" id="UP000000539">
    <property type="component" value="Chromosome 15"/>
</dbReference>
<protein>
    <recommendedName>
        <fullName evidence="25">Glutathione hydrolase</fullName>
        <ecNumber evidence="25">2.3.2.2</ecNumber>
        <ecNumber evidence="25">3.4.19.13</ecNumber>
    </recommendedName>
    <alternativeName>
        <fullName evidence="25">Gamma-glutamyltransferase</fullName>
    </alternativeName>
    <alternativeName>
        <fullName evidence="25">Gamma-glutamyltranspeptidase</fullName>
    </alternativeName>
</protein>
<evidence type="ECO:0000256" key="9">
    <source>
        <dbReference type="ARBA" id="ARBA00022801"/>
    </source>
</evidence>
<dbReference type="GO" id="GO:0005886">
    <property type="term" value="C:plasma membrane"/>
    <property type="evidence" value="ECO:0000318"/>
    <property type="project" value="GO_Central"/>
</dbReference>
<feature type="active site" description="Nucleophile" evidence="23">
    <location>
        <position position="501"/>
    </location>
</feature>
<dbReference type="Ensembl" id="ENSGALT00010064066.1">
    <property type="protein sequence ID" value="ENSGALP00010039427.1"/>
    <property type="gene ID" value="ENSGALG00010026320.1"/>
</dbReference>
<organism evidence="26 27">
    <name type="scientific">Gallus gallus</name>
    <name type="common">Chicken</name>
    <dbReference type="NCBI Taxonomy" id="9031"/>
    <lineage>
        <taxon>Eukaryota</taxon>
        <taxon>Metazoa</taxon>
        <taxon>Chordata</taxon>
        <taxon>Craniata</taxon>
        <taxon>Vertebrata</taxon>
        <taxon>Euteleostomi</taxon>
        <taxon>Archelosauria</taxon>
        <taxon>Archosauria</taxon>
        <taxon>Dinosauria</taxon>
        <taxon>Saurischia</taxon>
        <taxon>Theropoda</taxon>
        <taxon>Coelurosauria</taxon>
        <taxon>Aves</taxon>
        <taxon>Neognathae</taxon>
        <taxon>Galloanserae</taxon>
        <taxon>Galliformes</taxon>
        <taxon>Phasianidae</taxon>
        <taxon>Phasianinae</taxon>
        <taxon>Gallus</taxon>
    </lineage>
</organism>
<dbReference type="GO" id="GO:0006954">
    <property type="term" value="P:inflammatory response"/>
    <property type="evidence" value="ECO:0000318"/>
    <property type="project" value="GO_Central"/>
</dbReference>
<dbReference type="OrthoDB" id="1081007at2759"/>
<dbReference type="InterPro" id="IPR029055">
    <property type="entry name" value="Ntn_hydrolases_N"/>
</dbReference>
<dbReference type="GO" id="GO:0006751">
    <property type="term" value="P:glutathione catabolic process"/>
    <property type="evidence" value="ECO:0000318"/>
    <property type="project" value="GO_Central"/>
</dbReference>
<keyword evidence="8" id="KW-0434">Leukotriene biosynthesis</keyword>
<dbReference type="GO" id="GO:0036374">
    <property type="term" value="F:glutathione hydrolase activity"/>
    <property type="evidence" value="ECO:0000318"/>
    <property type="project" value="GO_Central"/>
</dbReference>
<comment type="catalytic activity">
    <reaction evidence="16">
        <text>an S-substituted glutathione + H2O = an S-substituted L-cysteinylglycine + L-glutamate</text>
        <dbReference type="Rhea" id="RHEA:59468"/>
        <dbReference type="ChEBI" id="CHEBI:15377"/>
        <dbReference type="ChEBI" id="CHEBI:29985"/>
        <dbReference type="ChEBI" id="CHEBI:90779"/>
        <dbReference type="ChEBI" id="CHEBI:143103"/>
        <dbReference type="EC" id="3.4.19.13"/>
    </reaction>
    <physiologicalReaction direction="left-to-right" evidence="16">
        <dbReference type="Rhea" id="RHEA:59469"/>
    </physiologicalReaction>
</comment>
<dbReference type="InterPro" id="IPR043137">
    <property type="entry name" value="GGT_ssub_C"/>
</dbReference>
<keyword evidence="11 25" id="KW-1133">Transmembrane helix</keyword>
<sequence>MQSHIRAAGACWQVYLALLSQMEARGPRRFPWGYGLYWTTLHILLECSHFSHEDVRRGQDLKQVIEKGGVNYKEAEPTSVRPPPSHHCGILHFPWQQSRRLRRRTESFPGTSGRAGADMTTGRICCLVLLTLGVLAVVVVLLVTLTQPKCAPQQYLHGAVAADTETCSNIGRDILKRGGSAVDAAIAGLICTSVMNPQSSGLGGGVVFTIYNASTGTVEVINARETAPQGIPSDLLSGCTSLHIGPKWIAVPGEIRGYEEAHKRYGRLPWKSLFEPTIKLLSDPLVVSPVMDKIINHQNFSHVGRNLCPLICDGQRFLTRGKTFRWPALQKTLKILAESGATAFYEGEIGKALVEDIKKVGSVITMEDLKAYKAEVSSALNITLNKNITVFSPPPPMGGAVLLFILKILEEYKFHQASLATPKEKGETYHLIAEVLKFGNMLKPEMKDPTFSEAKAVVAMMLCNKTAERVRSKIDARGDHPVDHYNFSKFLSNCNYESKGTSHISVLAADGSAVSATSTINFPFGSFVYSNQTGIILNNELADFCTGKSSIRAGERPPSAMVPSILISKSGDMLVIGGAGGDWIISATAMAIINKLWFGYDLERAISSPIMHTNKDSILFEEHFSQDVRNSLLKRGHKEQKVEFSMNVVQGVSKEGKCISAYSDKRKLGKSAGY</sequence>
<evidence type="ECO:0000256" key="11">
    <source>
        <dbReference type="ARBA" id="ARBA00022989"/>
    </source>
</evidence>
<gene>
    <name evidence="26" type="primary">GGT5</name>
</gene>
<keyword evidence="6" id="KW-0317">Glutathione biosynthesis</keyword>
<evidence type="ECO:0000256" key="15">
    <source>
        <dbReference type="ARBA" id="ARBA00023315"/>
    </source>
</evidence>
<keyword evidence="7 25" id="KW-0812">Transmembrane</keyword>
<keyword evidence="9 25" id="KW-0378">Hydrolase</keyword>
<dbReference type="GO" id="GO:0006508">
    <property type="term" value="P:proteolysis"/>
    <property type="evidence" value="ECO:0007669"/>
    <property type="project" value="UniProtKB-KW"/>
</dbReference>
<feature type="binding site" evidence="24">
    <location>
        <position position="224"/>
    </location>
    <ligand>
        <name>L-glutamate</name>
        <dbReference type="ChEBI" id="CHEBI:29985"/>
    </ligand>
</feature>
<evidence type="ECO:0000256" key="13">
    <source>
        <dbReference type="ARBA" id="ARBA00023145"/>
    </source>
</evidence>
<dbReference type="EC" id="3.4.19.13" evidence="25"/>
<evidence type="ECO:0000256" key="24">
    <source>
        <dbReference type="PIRSR" id="PIRSR600101-2"/>
    </source>
</evidence>
<dbReference type="InterPro" id="IPR055262">
    <property type="entry name" value="GGT_CS"/>
</dbReference>
<dbReference type="FunFam" id="3.60.20.40:FF:000005">
    <property type="entry name" value="gamma-glutamyltransferase 5 isoform X3"/>
    <property type="match status" value="1"/>
</dbReference>
<dbReference type="OMA" id="KDGCICA"/>
<keyword evidence="27" id="KW-1185">Reference proteome</keyword>
<keyword evidence="12 25" id="KW-0472">Membrane</keyword>
<comment type="catalytic activity">
    <reaction evidence="17">
        <text>glutathione + H2O = L-cysteinylglycine + L-glutamate</text>
        <dbReference type="Rhea" id="RHEA:28807"/>
        <dbReference type="ChEBI" id="CHEBI:15377"/>
        <dbReference type="ChEBI" id="CHEBI:29985"/>
        <dbReference type="ChEBI" id="CHEBI:57925"/>
        <dbReference type="ChEBI" id="CHEBI:61694"/>
        <dbReference type="EC" id="3.4.19.13"/>
    </reaction>
    <physiologicalReaction direction="left-to-right" evidence="17">
        <dbReference type="Rhea" id="RHEA:28808"/>
    </physiologicalReaction>
</comment>
<proteinExistence type="evidence at protein level"/>
<evidence type="ECO:0000256" key="8">
    <source>
        <dbReference type="ARBA" id="ARBA00022751"/>
    </source>
</evidence>
<dbReference type="Pfam" id="PF01019">
    <property type="entry name" value="G_glu_transpept"/>
    <property type="match status" value="1"/>
</dbReference>
<evidence type="ECO:0000256" key="23">
    <source>
        <dbReference type="PIRSR" id="PIRSR600101-1"/>
    </source>
</evidence>
<dbReference type="PROSITE" id="PS00462">
    <property type="entry name" value="G_GLU_TRANSPEPTIDASE"/>
    <property type="match status" value="1"/>
</dbReference>
<comment type="catalytic activity">
    <reaction evidence="20">
        <text>an N-terminal (5-L-glutamyl)-[peptide] + an alpha-amino acid = 5-L-glutamyl amino acid + an N-terminal L-alpha-aminoacyl-[peptide]</text>
        <dbReference type="Rhea" id="RHEA:23904"/>
        <dbReference type="Rhea" id="RHEA-COMP:9780"/>
        <dbReference type="Rhea" id="RHEA-COMP:9795"/>
        <dbReference type="ChEBI" id="CHEBI:77644"/>
        <dbReference type="ChEBI" id="CHEBI:78597"/>
        <dbReference type="ChEBI" id="CHEBI:78599"/>
        <dbReference type="ChEBI" id="CHEBI:78608"/>
        <dbReference type="EC" id="2.3.2.2"/>
    </reaction>
    <physiologicalReaction direction="left-to-right" evidence="20">
        <dbReference type="Rhea" id="RHEA:23905"/>
    </physiologicalReaction>
</comment>
<dbReference type="GO" id="GO:0002951">
    <property type="term" value="F:leukotriene-C(4) hydrolase"/>
    <property type="evidence" value="ECO:0000318"/>
    <property type="project" value="GO_Central"/>
</dbReference>
<comment type="subcellular location">
    <subcellularLocation>
        <location evidence="1 25">Membrane</location>
        <topology evidence="1 25">Single-pass type II membrane protein</topology>
    </subcellularLocation>
</comment>
<evidence type="ECO:0000256" key="14">
    <source>
        <dbReference type="ARBA" id="ARBA00023180"/>
    </source>
</evidence>
<keyword evidence="10" id="KW-0735">Signal-anchor</keyword>
<dbReference type="InterPro" id="IPR043138">
    <property type="entry name" value="GGT_lsub"/>
</dbReference>
<feature type="binding site" evidence="24">
    <location>
        <begin position="519"/>
        <end position="521"/>
    </location>
    <ligand>
        <name>L-glutamate</name>
        <dbReference type="ChEBI" id="CHEBI:29985"/>
    </ligand>
</feature>
<evidence type="ECO:0000256" key="1">
    <source>
        <dbReference type="ARBA" id="ARBA00004606"/>
    </source>
</evidence>
<reference evidence="26" key="2">
    <citation type="submission" date="2025-08" db="UniProtKB">
        <authorList>
            <consortium name="Ensembl"/>
        </authorList>
    </citation>
    <scope>IDENTIFICATION</scope>
    <source>
        <strain evidence="26">broiler</strain>
    </source>
</reference>